<evidence type="ECO:0000256" key="1">
    <source>
        <dbReference type="ARBA" id="ARBA00004167"/>
    </source>
</evidence>
<dbReference type="GO" id="GO:0005886">
    <property type="term" value="C:plasma membrane"/>
    <property type="evidence" value="ECO:0007669"/>
    <property type="project" value="UniProtKB-ARBA"/>
</dbReference>
<feature type="domain" description="Protein kinase" evidence="14">
    <location>
        <begin position="327"/>
        <end position="604"/>
    </location>
</feature>
<evidence type="ECO:0000256" key="13">
    <source>
        <dbReference type="SAM" id="Phobius"/>
    </source>
</evidence>
<dbReference type="InterPro" id="IPR000719">
    <property type="entry name" value="Prot_kinase_dom"/>
</dbReference>
<reference evidence="15" key="1">
    <citation type="submission" date="2022-08" db="EMBL/GenBank/DDBJ databases">
        <authorList>
            <person name="Marques A."/>
        </authorList>
    </citation>
    <scope>NUCLEOTIDE SEQUENCE</scope>
    <source>
        <strain evidence="15">RhyPub2mFocal</strain>
        <tissue evidence="15">Leaves</tissue>
    </source>
</reference>
<dbReference type="SMART" id="SM00220">
    <property type="entry name" value="S_TKc"/>
    <property type="match status" value="1"/>
</dbReference>
<keyword evidence="10 13" id="KW-0472">Membrane</keyword>
<evidence type="ECO:0000256" key="6">
    <source>
        <dbReference type="ARBA" id="ARBA00022741"/>
    </source>
</evidence>
<evidence type="ECO:0000256" key="12">
    <source>
        <dbReference type="PROSITE-ProRule" id="PRU10141"/>
    </source>
</evidence>
<dbReference type="FunFam" id="1.10.510.10:FF:000161">
    <property type="entry name" value="Wall-associated receptor kinase-like 20"/>
    <property type="match status" value="1"/>
</dbReference>
<keyword evidence="5" id="KW-0732">Signal</keyword>
<sequence>MTKLLPRLKIATRSFVRYAMATLANYVILIFLLFPFPCFSSSCETTLPCNNSIIQIRPPFFIHTPDSATDSNNNCGKFLVLCEADIPYIYIYYSVLHPLESISYGVPNTVRVKDPSLTSSLQRSNCSNIYFDFPSPVNYFRANMYSSLHTSFSSIRCNSTDLIQSPLNTFRKDYNLNYSTSGDEKSSLLKNCSSNNSSPSFELTFSVYFDNREVSLLSANYSNHLLAKPGCFAKSTLIFACDRRCKEKQFRRRIIIGLTAGSASLLAFCSLSFFFYKRKKLKSASSLSKLLTRRESSDQYFHDLEMAGMEYTQVFSYEELKEATEGFSASNELGDGGFGTVYKGILKDRRVVAVKRLYKNNYKKAEQFINEVAILSRLHHPNLVTLYGCTALTSPELLLVFEFVPNGTIADHLHGPRSSKNALTWPVRLSIAIETANALAYLHAVEPPIIHRDVKTNNILLDDNFHVKVGDFGLSRLFPLDVTHVSTVPQGTPGYVDPVYHQCYHLTDKSDVYSFGVVLVELISSKPAVDLNRGNDEINLANMALNKIQRSQLDDLVDPDLEFRTNSDIRKMISLVAELAFQCLQSDREMRPSIKEVLEALRVIEKGNFNVNKMKENMTKEETYLLRCDANSSPDTMINSWNSCSTTPNTSG</sequence>
<comment type="caution">
    <text evidence="15">The sequence shown here is derived from an EMBL/GenBank/DDBJ whole genome shotgun (WGS) entry which is preliminary data.</text>
</comment>
<dbReference type="AlphaFoldDB" id="A0AAV8DDK8"/>
<dbReference type="GO" id="GO:0004674">
    <property type="term" value="F:protein serine/threonine kinase activity"/>
    <property type="evidence" value="ECO:0007669"/>
    <property type="project" value="UniProtKB-KW"/>
</dbReference>
<dbReference type="CDD" id="cd14066">
    <property type="entry name" value="STKc_IRAK"/>
    <property type="match status" value="1"/>
</dbReference>
<dbReference type="PANTHER" id="PTHR46008:SF2">
    <property type="entry name" value="LEAF RUST 10 DISEASE-RESISTANCE LOCUS RECEPTOR-LIKE PROTEIN KINASE-LIKE 1.4"/>
    <property type="match status" value="1"/>
</dbReference>
<accession>A0AAV8DDK8</accession>
<keyword evidence="8 12" id="KW-0067">ATP-binding</keyword>
<feature type="transmembrane region" description="Helical" evidence="13">
    <location>
        <begin position="15"/>
        <end position="36"/>
    </location>
</feature>
<dbReference type="PROSITE" id="PS00107">
    <property type="entry name" value="PROTEIN_KINASE_ATP"/>
    <property type="match status" value="1"/>
</dbReference>
<dbReference type="EMBL" id="JAMFTS010000004">
    <property type="protein sequence ID" value="KAJ4765471.1"/>
    <property type="molecule type" value="Genomic_DNA"/>
</dbReference>
<evidence type="ECO:0000256" key="9">
    <source>
        <dbReference type="ARBA" id="ARBA00022989"/>
    </source>
</evidence>
<evidence type="ECO:0000256" key="8">
    <source>
        <dbReference type="ARBA" id="ARBA00022840"/>
    </source>
</evidence>
<proteinExistence type="predicted"/>
<keyword evidence="9 13" id="KW-1133">Transmembrane helix</keyword>
<evidence type="ECO:0000313" key="15">
    <source>
        <dbReference type="EMBL" id="KAJ4765471.1"/>
    </source>
</evidence>
<evidence type="ECO:0000256" key="3">
    <source>
        <dbReference type="ARBA" id="ARBA00022679"/>
    </source>
</evidence>
<keyword evidence="6 12" id="KW-0547">Nucleotide-binding</keyword>
<evidence type="ECO:0000313" key="16">
    <source>
        <dbReference type="Proteomes" id="UP001140206"/>
    </source>
</evidence>
<dbReference type="InterPro" id="IPR017441">
    <property type="entry name" value="Protein_kinase_ATP_BS"/>
</dbReference>
<dbReference type="Gene3D" id="3.30.200.20">
    <property type="entry name" value="Phosphorylase Kinase, domain 1"/>
    <property type="match status" value="1"/>
</dbReference>
<dbReference type="PROSITE" id="PS00108">
    <property type="entry name" value="PROTEIN_KINASE_ST"/>
    <property type="match status" value="1"/>
</dbReference>
<keyword evidence="3" id="KW-0808">Transferase</keyword>
<keyword evidence="2" id="KW-0723">Serine/threonine-protein kinase</keyword>
<name>A0AAV8DDK8_9POAL</name>
<keyword evidence="4 13" id="KW-0812">Transmembrane</keyword>
<evidence type="ECO:0000256" key="11">
    <source>
        <dbReference type="ARBA" id="ARBA00023180"/>
    </source>
</evidence>
<feature type="transmembrane region" description="Helical" evidence="13">
    <location>
        <begin position="254"/>
        <end position="276"/>
    </location>
</feature>
<organism evidence="15 16">
    <name type="scientific">Rhynchospora pubera</name>
    <dbReference type="NCBI Taxonomy" id="906938"/>
    <lineage>
        <taxon>Eukaryota</taxon>
        <taxon>Viridiplantae</taxon>
        <taxon>Streptophyta</taxon>
        <taxon>Embryophyta</taxon>
        <taxon>Tracheophyta</taxon>
        <taxon>Spermatophyta</taxon>
        <taxon>Magnoliopsida</taxon>
        <taxon>Liliopsida</taxon>
        <taxon>Poales</taxon>
        <taxon>Cyperaceae</taxon>
        <taxon>Cyperoideae</taxon>
        <taxon>Rhynchosporeae</taxon>
        <taxon>Rhynchospora</taxon>
    </lineage>
</organism>
<dbReference type="SUPFAM" id="SSF56112">
    <property type="entry name" value="Protein kinase-like (PK-like)"/>
    <property type="match status" value="1"/>
</dbReference>
<dbReference type="InterPro" id="IPR011009">
    <property type="entry name" value="Kinase-like_dom_sf"/>
</dbReference>
<evidence type="ECO:0000256" key="10">
    <source>
        <dbReference type="ARBA" id="ARBA00023136"/>
    </source>
</evidence>
<dbReference type="Proteomes" id="UP001140206">
    <property type="component" value="Chromosome 4"/>
</dbReference>
<evidence type="ECO:0000256" key="7">
    <source>
        <dbReference type="ARBA" id="ARBA00022777"/>
    </source>
</evidence>
<dbReference type="Gene3D" id="1.10.510.10">
    <property type="entry name" value="Transferase(Phosphotransferase) domain 1"/>
    <property type="match status" value="1"/>
</dbReference>
<dbReference type="PROSITE" id="PS50011">
    <property type="entry name" value="PROTEIN_KINASE_DOM"/>
    <property type="match status" value="1"/>
</dbReference>
<evidence type="ECO:0000256" key="5">
    <source>
        <dbReference type="ARBA" id="ARBA00022729"/>
    </source>
</evidence>
<gene>
    <name evidence="15" type="ORF">LUZ62_075846</name>
</gene>
<evidence type="ECO:0000259" key="14">
    <source>
        <dbReference type="PROSITE" id="PS50011"/>
    </source>
</evidence>
<dbReference type="InterPro" id="IPR008271">
    <property type="entry name" value="Ser/Thr_kinase_AS"/>
</dbReference>
<evidence type="ECO:0000256" key="2">
    <source>
        <dbReference type="ARBA" id="ARBA00022527"/>
    </source>
</evidence>
<keyword evidence="11" id="KW-0325">Glycoprotein</keyword>
<comment type="subcellular location">
    <subcellularLocation>
        <location evidence="1">Membrane</location>
        <topology evidence="1">Single-pass membrane protein</topology>
    </subcellularLocation>
</comment>
<evidence type="ECO:0000256" key="4">
    <source>
        <dbReference type="ARBA" id="ARBA00022692"/>
    </source>
</evidence>
<keyword evidence="7 15" id="KW-0418">Kinase</keyword>
<protein>
    <submittedName>
        <fullName evidence="15">Wall-associated kinase family protein</fullName>
    </submittedName>
</protein>
<dbReference type="PANTHER" id="PTHR46008">
    <property type="entry name" value="LEAF RUST 10 DISEASE-RESISTANCE LOCUS RECEPTOR-LIKE PROTEIN KINASE-LIKE 1.4"/>
    <property type="match status" value="1"/>
</dbReference>
<dbReference type="Pfam" id="PF00069">
    <property type="entry name" value="Pkinase"/>
    <property type="match status" value="1"/>
</dbReference>
<dbReference type="GO" id="GO:0005524">
    <property type="term" value="F:ATP binding"/>
    <property type="evidence" value="ECO:0007669"/>
    <property type="project" value="UniProtKB-UniRule"/>
</dbReference>
<feature type="binding site" evidence="12">
    <location>
        <position position="355"/>
    </location>
    <ligand>
        <name>ATP</name>
        <dbReference type="ChEBI" id="CHEBI:30616"/>
    </ligand>
</feature>
<keyword evidence="16" id="KW-1185">Reference proteome</keyword>